<keyword evidence="2" id="KW-1185">Reference proteome</keyword>
<organism evidence="1 2">
    <name type="scientific">Paraburkholderia ribeironis</name>
    <dbReference type="NCBI Taxonomy" id="1247936"/>
    <lineage>
        <taxon>Bacteria</taxon>
        <taxon>Pseudomonadati</taxon>
        <taxon>Pseudomonadota</taxon>
        <taxon>Betaproteobacteria</taxon>
        <taxon>Burkholderiales</taxon>
        <taxon>Burkholderiaceae</taxon>
        <taxon>Paraburkholderia</taxon>
    </lineage>
</organism>
<gene>
    <name evidence="1" type="ORF">BN2475_700080</name>
</gene>
<reference evidence="1 2" key="1">
    <citation type="submission" date="2016-12" db="EMBL/GenBank/DDBJ databases">
        <authorList>
            <person name="Song W.-J."/>
            <person name="Kurnit D.M."/>
        </authorList>
    </citation>
    <scope>NUCLEOTIDE SEQUENCE [LARGE SCALE GENOMIC DNA]</scope>
    <source>
        <strain evidence="1 2">STM7296</strain>
    </source>
</reference>
<protein>
    <submittedName>
        <fullName evidence="1">Uncharacterized protein</fullName>
    </submittedName>
</protein>
<dbReference type="AlphaFoldDB" id="A0A1N7SHS4"/>
<dbReference type="Proteomes" id="UP000187012">
    <property type="component" value="Unassembled WGS sequence"/>
</dbReference>
<accession>A0A1N7SHS4</accession>
<evidence type="ECO:0000313" key="1">
    <source>
        <dbReference type="EMBL" id="SIT46969.1"/>
    </source>
</evidence>
<name>A0A1N7SHS4_9BURK</name>
<dbReference type="EMBL" id="CYGX02000070">
    <property type="protein sequence ID" value="SIT46969.1"/>
    <property type="molecule type" value="Genomic_DNA"/>
</dbReference>
<evidence type="ECO:0000313" key="2">
    <source>
        <dbReference type="Proteomes" id="UP000187012"/>
    </source>
</evidence>
<proteinExistence type="predicted"/>
<dbReference type="RefSeq" id="WP_159444615.1">
    <property type="nucleotide sequence ID" value="NZ_CYGX02000070.1"/>
</dbReference>
<sequence length="50" mass="5891">MEETNLRLESLADDCGKSQPLVQYVERESRWQFARNTFARMDVIARCKTP</sequence>